<feature type="region of interest" description="Disordered" evidence="1">
    <location>
        <begin position="193"/>
        <end position="236"/>
    </location>
</feature>
<dbReference type="AlphaFoldDB" id="A0A0G4G939"/>
<protein>
    <submittedName>
        <fullName evidence="2">Uncharacterized protein</fullName>
    </submittedName>
</protein>
<evidence type="ECO:0000313" key="3">
    <source>
        <dbReference type="Proteomes" id="UP000041254"/>
    </source>
</evidence>
<feature type="compositionally biased region" description="Polar residues" evidence="1">
    <location>
        <begin position="1"/>
        <end position="17"/>
    </location>
</feature>
<gene>
    <name evidence="2" type="ORF">Vbra_22707</name>
</gene>
<reference evidence="2" key="1">
    <citation type="submission" date="2014-11" db="EMBL/GenBank/DDBJ databases">
        <authorList>
            <person name="Zhu J."/>
            <person name="Qi W."/>
            <person name="Song R."/>
        </authorList>
    </citation>
    <scope>NUCLEOTIDE SEQUENCE [LARGE SCALE GENOMIC DNA]</scope>
</reference>
<feature type="region of interest" description="Disordered" evidence="1">
    <location>
        <begin position="286"/>
        <end position="306"/>
    </location>
</feature>
<sequence>MLTSYASHTSAELSSSHRGSHGHQEARRLREALNKLRAYWETDRRKLQQLEEQLGCGSDNNTPCRAVTDKTLKAENDRLRREILQLRSDSQSEAAKTRKRLEFDKECLSSENNRLRQEMAAVQAKEQRAMIKVREAMGRLVEHRDETRSWREACERHEERVESLEMVVEDQQAQISRLQHQLRVEEHLKASLRQRLATTPPAAPTPPPISKRRRIVDRSESVGTAPSPLAAPPPTATSSVARLITAGETFQAMLAFTATHQDDSDGNEEAALLRDVVVECLQQQQQQQQQGAGSEAETDVEKDMEKDKEKKLCTWDRLARFLSSLIMAADSPEAFVSVMRLLGEMLLSHAHTHTHTHTHHDGCSAEGLGYVMASVGRAFHQRESVRACVAEVTRQKPSSSGYVEAVTAGVAAAWPDGKESG</sequence>
<organism evidence="2 3">
    <name type="scientific">Vitrella brassicaformis (strain CCMP3155)</name>
    <dbReference type="NCBI Taxonomy" id="1169540"/>
    <lineage>
        <taxon>Eukaryota</taxon>
        <taxon>Sar</taxon>
        <taxon>Alveolata</taxon>
        <taxon>Colpodellida</taxon>
        <taxon>Vitrellaceae</taxon>
        <taxon>Vitrella</taxon>
    </lineage>
</organism>
<dbReference type="VEuPathDB" id="CryptoDB:Vbra_22707"/>
<dbReference type="InParanoid" id="A0A0G4G939"/>
<dbReference type="EMBL" id="CDMY01000595">
    <property type="protein sequence ID" value="CEM25295.1"/>
    <property type="molecule type" value="Genomic_DNA"/>
</dbReference>
<name>A0A0G4G939_VITBC</name>
<evidence type="ECO:0000313" key="2">
    <source>
        <dbReference type="EMBL" id="CEM25295.1"/>
    </source>
</evidence>
<dbReference type="Proteomes" id="UP000041254">
    <property type="component" value="Unassembled WGS sequence"/>
</dbReference>
<keyword evidence="3" id="KW-1185">Reference proteome</keyword>
<evidence type="ECO:0000256" key="1">
    <source>
        <dbReference type="SAM" id="MobiDB-lite"/>
    </source>
</evidence>
<feature type="region of interest" description="Disordered" evidence="1">
    <location>
        <begin position="1"/>
        <end position="27"/>
    </location>
</feature>
<proteinExistence type="predicted"/>
<accession>A0A0G4G939</accession>